<name>A0ACC0IDQ7_9ERIC</name>
<protein>
    <submittedName>
        <fullName evidence="1">Uncharacterized protein</fullName>
    </submittedName>
</protein>
<organism evidence="1 2">
    <name type="scientific">Camellia lanceoleosa</name>
    <dbReference type="NCBI Taxonomy" id="1840588"/>
    <lineage>
        <taxon>Eukaryota</taxon>
        <taxon>Viridiplantae</taxon>
        <taxon>Streptophyta</taxon>
        <taxon>Embryophyta</taxon>
        <taxon>Tracheophyta</taxon>
        <taxon>Spermatophyta</taxon>
        <taxon>Magnoliopsida</taxon>
        <taxon>eudicotyledons</taxon>
        <taxon>Gunneridae</taxon>
        <taxon>Pentapetalae</taxon>
        <taxon>asterids</taxon>
        <taxon>Ericales</taxon>
        <taxon>Theaceae</taxon>
        <taxon>Camellia</taxon>
    </lineage>
</organism>
<accession>A0ACC0IDQ7</accession>
<comment type="caution">
    <text evidence="1">The sequence shown here is derived from an EMBL/GenBank/DDBJ whole genome shotgun (WGS) entry which is preliminary data.</text>
</comment>
<dbReference type="Proteomes" id="UP001060215">
    <property type="component" value="Chromosome 6"/>
</dbReference>
<evidence type="ECO:0000313" key="2">
    <source>
        <dbReference type="Proteomes" id="UP001060215"/>
    </source>
</evidence>
<sequence>MRIIYDQESLHSPSNDNHYQLEAEEFRGTNLCKPSQVDVECLHHENETEVFSCARESYSMEDANQEEEMEDSITSPSYDNIVKETLSETLLYELTKSEFVFKELEEKVLTIYTKKLSSSPRSHKSSDETKSENICYSRNSPTERTLELSESPATTRQEPISPEKSPWQDLKDQSYSSRSQRVKHSVSSKNFGLGKEICSNDHSPHSNRQDLGNKGWKQDINHNTQSRIAIHQRSRLVDGGSLKCVSTSPRNHYSPKNDGRIDSLEYKRDYNNRSRSRSPHTRNHHRMSPYTRNHYKRSLRRDSPRRKSFPLHYQSYHRSPKRRPWLPRFSFLTTERDLEKKFSRYGRVRDVRIVRDKSKYSGIAATFSGAYARAYNDTQWRCLAVALAFINASVHHAATMISRKHCEKPPESEQLHRLKNYTIQNTSIAAMHQTHKKQHHSQIDCRLQIAEAASKQEKPECRLQRQGSKTE</sequence>
<reference evidence="1 2" key="1">
    <citation type="journal article" date="2022" name="Plant J.">
        <title>Chromosome-level genome of Camellia lanceoleosa provides a valuable resource for understanding genome evolution and self-incompatibility.</title>
        <authorList>
            <person name="Gong W."/>
            <person name="Xiao S."/>
            <person name="Wang L."/>
            <person name="Liao Z."/>
            <person name="Chang Y."/>
            <person name="Mo W."/>
            <person name="Hu G."/>
            <person name="Li W."/>
            <person name="Zhao G."/>
            <person name="Zhu H."/>
            <person name="Hu X."/>
            <person name="Ji K."/>
            <person name="Xiang X."/>
            <person name="Song Q."/>
            <person name="Yuan D."/>
            <person name="Jin S."/>
            <person name="Zhang L."/>
        </authorList>
    </citation>
    <scope>NUCLEOTIDE SEQUENCE [LARGE SCALE GENOMIC DNA]</scope>
    <source>
        <strain evidence="1">SQ_2022a</strain>
    </source>
</reference>
<gene>
    <name evidence="1" type="ORF">LOK49_LG03G03611</name>
</gene>
<dbReference type="EMBL" id="CM045763">
    <property type="protein sequence ID" value="KAI8023128.1"/>
    <property type="molecule type" value="Genomic_DNA"/>
</dbReference>
<keyword evidence="2" id="KW-1185">Reference proteome</keyword>
<proteinExistence type="predicted"/>
<evidence type="ECO:0000313" key="1">
    <source>
        <dbReference type="EMBL" id="KAI8023128.1"/>
    </source>
</evidence>